<reference evidence="3" key="1">
    <citation type="submission" date="2017-01" db="EMBL/GenBank/DDBJ databases">
        <title>Comparative genomics of anhydrobiosis in the tardigrade Hypsibius dujardini.</title>
        <authorList>
            <person name="Yoshida Y."/>
            <person name="Koutsovoulos G."/>
            <person name="Laetsch D."/>
            <person name="Stevens L."/>
            <person name="Kumar S."/>
            <person name="Horikawa D."/>
            <person name="Ishino K."/>
            <person name="Komine S."/>
            <person name="Tomita M."/>
            <person name="Blaxter M."/>
            <person name="Arakawa K."/>
        </authorList>
    </citation>
    <scope>NUCLEOTIDE SEQUENCE [LARGE SCALE GENOMIC DNA]</scope>
    <source>
        <strain evidence="3">Z151</strain>
    </source>
</reference>
<comment type="caution">
    <text evidence="2">The sequence shown here is derived from an EMBL/GenBank/DDBJ whole genome shotgun (WGS) entry which is preliminary data.</text>
</comment>
<gene>
    <name evidence="2" type="ORF">BV898_15871</name>
</gene>
<sequence length="121" mass="13485">MANFFPTLVVCAVFCVYLCKGQQFQFSRLWHPGKRSSAPQQHQRNTYTNIMPDEVPNANGEVHTQEDRDKVAAALAILNDGASDDSSSPPIMREPIAANDQQWIQYFVQPGQLAPPAVQKV</sequence>
<evidence type="ECO:0000313" key="3">
    <source>
        <dbReference type="Proteomes" id="UP000192578"/>
    </source>
</evidence>
<keyword evidence="3" id="KW-1185">Reference proteome</keyword>
<proteinExistence type="predicted"/>
<accession>A0A9X6NIJ9</accession>
<dbReference type="AlphaFoldDB" id="A0A9X6NIJ9"/>
<protein>
    <submittedName>
        <fullName evidence="2">Uncharacterized protein</fullName>
    </submittedName>
</protein>
<dbReference type="Proteomes" id="UP000192578">
    <property type="component" value="Unassembled WGS sequence"/>
</dbReference>
<feature type="signal peptide" evidence="1">
    <location>
        <begin position="1"/>
        <end position="21"/>
    </location>
</feature>
<dbReference type="EMBL" id="MTYJ01000225">
    <property type="protein sequence ID" value="OWA51386.1"/>
    <property type="molecule type" value="Genomic_DNA"/>
</dbReference>
<name>A0A9X6NIJ9_HYPEX</name>
<organism evidence="2 3">
    <name type="scientific">Hypsibius exemplaris</name>
    <name type="common">Freshwater tardigrade</name>
    <dbReference type="NCBI Taxonomy" id="2072580"/>
    <lineage>
        <taxon>Eukaryota</taxon>
        <taxon>Metazoa</taxon>
        <taxon>Ecdysozoa</taxon>
        <taxon>Tardigrada</taxon>
        <taxon>Eutardigrada</taxon>
        <taxon>Parachela</taxon>
        <taxon>Hypsibioidea</taxon>
        <taxon>Hypsibiidae</taxon>
        <taxon>Hypsibius</taxon>
    </lineage>
</organism>
<feature type="chain" id="PRO_5040946893" evidence="1">
    <location>
        <begin position="22"/>
        <end position="121"/>
    </location>
</feature>
<keyword evidence="1" id="KW-0732">Signal</keyword>
<evidence type="ECO:0000313" key="2">
    <source>
        <dbReference type="EMBL" id="OWA51386.1"/>
    </source>
</evidence>
<evidence type="ECO:0000256" key="1">
    <source>
        <dbReference type="SAM" id="SignalP"/>
    </source>
</evidence>